<protein>
    <submittedName>
        <fullName evidence="2">Uncharacterized protein</fullName>
    </submittedName>
</protein>
<dbReference type="AlphaFoldDB" id="A0A0A9B9S2"/>
<feature type="transmembrane region" description="Helical" evidence="1">
    <location>
        <begin position="52"/>
        <end position="74"/>
    </location>
</feature>
<name>A0A0A9B9S2_ARUDO</name>
<dbReference type="EMBL" id="GBRH01239915">
    <property type="protein sequence ID" value="JAD57980.1"/>
    <property type="molecule type" value="Transcribed_RNA"/>
</dbReference>
<keyword evidence="1" id="KW-0812">Transmembrane</keyword>
<keyword evidence="1" id="KW-1133">Transmembrane helix</keyword>
<keyword evidence="1" id="KW-0472">Membrane</keyword>
<accession>A0A0A9B9S2</accession>
<organism evidence="2">
    <name type="scientific">Arundo donax</name>
    <name type="common">Giant reed</name>
    <name type="synonym">Donax arundinaceus</name>
    <dbReference type="NCBI Taxonomy" id="35708"/>
    <lineage>
        <taxon>Eukaryota</taxon>
        <taxon>Viridiplantae</taxon>
        <taxon>Streptophyta</taxon>
        <taxon>Embryophyta</taxon>
        <taxon>Tracheophyta</taxon>
        <taxon>Spermatophyta</taxon>
        <taxon>Magnoliopsida</taxon>
        <taxon>Liliopsida</taxon>
        <taxon>Poales</taxon>
        <taxon>Poaceae</taxon>
        <taxon>PACMAD clade</taxon>
        <taxon>Arundinoideae</taxon>
        <taxon>Arundineae</taxon>
        <taxon>Arundo</taxon>
    </lineage>
</organism>
<evidence type="ECO:0000313" key="2">
    <source>
        <dbReference type="EMBL" id="JAD57980.1"/>
    </source>
</evidence>
<reference evidence="2" key="2">
    <citation type="journal article" date="2015" name="Data Brief">
        <title>Shoot transcriptome of the giant reed, Arundo donax.</title>
        <authorList>
            <person name="Barrero R.A."/>
            <person name="Guerrero F.D."/>
            <person name="Moolhuijzen P."/>
            <person name="Goolsby J.A."/>
            <person name="Tidwell J."/>
            <person name="Bellgard S.E."/>
            <person name="Bellgard M.I."/>
        </authorList>
    </citation>
    <scope>NUCLEOTIDE SEQUENCE</scope>
    <source>
        <tissue evidence="2">Shoot tissue taken approximately 20 cm above the soil surface</tissue>
    </source>
</reference>
<sequence>MAYTIVLHKMCPFPPNFDTFKRSIACVLWKCVFSLFVYIVTSYHLFSSCVHVTTLSNFSCKLTAQYSLVLFWLVRT</sequence>
<proteinExistence type="predicted"/>
<feature type="transmembrane region" description="Helical" evidence="1">
    <location>
        <begin position="27"/>
        <end position="46"/>
    </location>
</feature>
<reference evidence="2" key="1">
    <citation type="submission" date="2014-09" db="EMBL/GenBank/DDBJ databases">
        <authorList>
            <person name="Magalhaes I.L.F."/>
            <person name="Oliveira U."/>
            <person name="Santos F.R."/>
            <person name="Vidigal T.H.D.A."/>
            <person name="Brescovit A.D."/>
            <person name="Santos A.J."/>
        </authorList>
    </citation>
    <scope>NUCLEOTIDE SEQUENCE</scope>
    <source>
        <tissue evidence="2">Shoot tissue taken approximately 20 cm above the soil surface</tissue>
    </source>
</reference>
<evidence type="ECO:0000256" key="1">
    <source>
        <dbReference type="SAM" id="Phobius"/>
    </source>
</evidence>